<keyword evidence="5" id="KW-1185">Reference proteome</keyword>
<dbReference type="Pfam" id="PF25583">
    <property type="entry name" value="WCX"/>
    <property type="match status" value="1"/>
</dbReference>
<dbReference type="GO" id="GO:0003677">
    <property type="term" value="F:DNA binding"/>
    <property type="evidence" value="ECO:0007669"/>
    <property type="project" value="UniProtKB-KW"/>
</dbReference>
<dbReference type="PANTHER" id="PTHR34580:SF1">
    <property type="entry name" value="PROTEIN PAFC"/>
    <property type="match status" value="1"/>
</dbReference>
<name>A0A315ZLJ7_9ACTN</name>
<protein>
    <submittedName>
        <fullName evidence="4">Putative DNA-binding transcriptional regulator YafY</fullName>
    </submittedName>
</protein>
<dbReference type="InterPro" id="IPR013196">
    <property type="entry name" value="HTH_11"/>
</dbReference>
<feature type="domain" description="HTH deoR-type" evidence="3">
    <location>
        <begin position="2"/>
        <end position="61"/>
    </location>
</feature>
<dbReference type="PROSITE" id="PS52050">
    <property type="entry name" value="WYL"/>
    <property type="match status" value="1"/>
</dbReference>
<dbReference type="Pfam" id="PF08279">
    <property type="entry name" value="HTH_11"/>
    <property type="match status" value="1"/>
</dbReference>
<dbReference type="GO" id="GO:0003700">
    <property type="term" value="F:DNA-binding transcription factor activity"/>
    <property type="evidence" value="ECO:0007669"/>
    <property type="project" value="InterPro"/>
</dbReference>
<dbReference type="EMBL" id="QGDQ01000046">
    <property type="protein sequence ID" value="PWJ46495.1"/>
    <property type="molecule type" value="Genomic_DNA"/>
</dbReference>
<keyword evidence="4" id="KW-0238">DNA-binding</keyword>
<dbReference type="Proteomes" id="UP000245469">
    <property type="component" value="Unassembled WGS sequence"/>
</dbReference>
<organism evidence="4 5">
    <name type="scientific">Quadrisphaera granulorum</name>
    <dbReference type="NCBI Taxonomy" id="317664"/>
    <lineage>
        <taxon>Bacteria</taxon>
        <taxon>Bacillati</taxon>
        <taxon>Actinomycetota</taxon>
        <taxon>Actinomycetes</taxon>
        <taxon>Kineosporiales</taxon>
        <taxon>Kineosporiaceae</taxon>
        <taxon>Quadrisphaera</taxon>
    </lineage>
</organism>
<evidence type="ECO:0000259" key="3">
    <source>
        <dbReference type="PROSITE" id="PS51000"/>
    </source>
</evidence>
<proteinExistence type="predicted"/>
<dbReference type="AlphaFoldDB" id="A0A315ZLJ7"/>
<evidence type="ECO:0000256" key="2">
    <source>
        <dbReference type="ARBA" id="ARBA00023163"/>
    </source>
</evidence>
<dbReference type="Gene3D" id="1.10.10.10">
    <property type="entry name" value="Winged helix-like DNA-binding domain superfamily/Winged helix DNA-binding domain"/>
    <property type="match status" value="1"/>
</dbReference>
<dbReference type="PANTHER" id="PTHR34580">
    <property type="match status" value="1"/>
</dbReference>
<dbReference type="InterPro" id="IPR026881">
    <property type="entry name" value="WYL_dom"/>
</dbReference>
<dbReference type="RefSeq" id="WP_109776652.1">
    <property type="nucleotide sequence ID" value="NZ_QGDQ01000046.1"/>
</dbReference>
<dbReference type="InterPro" id="IPR001034">
    <property type="entry name" value="DeoR_HTH"/>
</dbReference>
<dbReference type="InterPro" id="IPR051534">
    <property type="entry name" value="CBASS_pafABC_assoc_protein"/>
</dbReference>
<dbReference type="OrthoDB" id="3171994at2"/>
<dbReference type="SUPFAM" id="SSF46785">
    <property type="entry name" value="Winged helix' DNA-binding domain"/>
    <property type="match status" value="1"/>
</dbReference>
<dbReference type="Pfam" id="PF13280">
    <property type="entry name" value="WYL"/>
    <property type="match status" value="1"/>
</dbReference>
<keyword evidence="1" id="KW-0805">Transcription regulation</keyword>
<dbReference type="PIRSF" id="PIRSF016838">
    <property type="entry name" value="PafC"/>
    <property type="match status" value="1"/>
</dbReference>
<evidence type="ECO:0000313" key="4">
    <source>
        <dbReference type="EMBL" id="PWJ46495.1"/>
    </source>
</evidence>
<dbReference type="InterPro" id="IPR057727">
    <property type="entry name" value="WCX_dom"/>
</dbReference>
<evidence type="ECO:0000256" key="1">
    <source>
        <dbReference type="ARBA" id="ARBA00023015"/>
    </source>
</evidence>
<dbReference type="InterPro" id="IPR028349">
    <property type="entry name" value="PafC-like"/>
</dbReference>
<dbReference type="InterPro" id="IPR036390">
    <property type="entry name" value="WH_DNA-bd_sf"/>
</dbReference>
<keyword evidence="2" id="KW-0804">Transcription</keyword>
<gene>
    <name evidence="4" type="ORF">BXY45_14621</name>
</gene>
<dbReference type="PROSITE" id="PS51000">
    <property type="entry name" value="HTH_DEOR_2"/>
    <property type="match status" value="1"/>
</dbReference>
<comment type="caution">
    <text evidence="4">The sequence shown here is derived from an EMBL/GenBank/DDBJ whole genome shotgun (WGS) entry which is preliminary data.</text>
</comment>
<sequence>MKASRLLNLLLLLQTRERMTTSELAEQLEVSRRTVLRDVEALSAAGVPVYAERGRRGGVVLLSGARLNASHLEPAELEALSLTGLDAAHLEELGLAAATVQATRKLAARRARTPTRGEPADLVPLSELVVSDNTGWRSAAADVVVDIGGLALDVRRRRRLALSYRRSGAAAPSPVTVNPYGLASKAGRWYLVADVEGEPRLFAVERISACEALDEPAALRDGESLASVWRELAARVEGPGGVVVQARLRTERLDLARRVLGSRLAEVRSEDGEWSRVTVSYDDVESVRQLLQLGDHVEVVAPEEVRRRVRELALDLAARHTAAPS</sequence>
<dbReference type="InterPro" id="IPR036388">
    <property type="entry name" value="WH-like_DNA-bd_sf"/>
</dbReference>
<evidence type="ECO:0000313" key="5">
    <source>
        <dbReference type="Proteomes" id="UP000245469"/>
    </source>
</evidence>
<reference evidence="4 5" key="1">
    <citation type="submission" date="2018-03" db="EMBL/GenBank/DDBJ databases">
        <title>Genomic Encyclopedia of Archaeal and Bacterial Type Strains, Phase II (KMG-II): from individual species to whole genera.</title>
        <authorList>
            <person name="Goeker M."/>
        </authorList>
    </citation>
    <scope>NUCLEOTIDE SEQUENCE [LARGE SCALE GENOMIC DNA]</scope>
    <source>
        <strain evidence="4 5">DSM 44889</strain>
    </source>
</reference>
<accession>A0A315ZLJ7</accession>